<organism evidence="11 12">
    <name type="scientific">Drosophila kikkawai</name>
    <name type="common">Fruit fly</name>
    <dbReference type="NCBI Taxonomy" id="30033"/>
    <lineage>
        <taxon>Eukaryota</taxon>
        <taxon>Metazoa</taxon>
        <taxon>Ecdysozoa</taxon>
        <taxon>Arthropoda</taxon>
        <taxon>Hexapoda</taxon>
        <taxon>Insecta</taxon>
        <taxon>Pterygota</taxon>
        <taxon>Neoptera</taxon>
        <taxon>Endopterygota</taxon>
        <taxon>Diptera</taxon>
        <taxon>Brachycera</taxon>
        <taxon>Muscomorpha</taxon>
        <taxon>Ephydroidea</taxon>
        <taxon>Drosophilidae</taxon>
        <taxon>Drosophila</taxon>
        <taxon>Sophophora</taxon>
    </lineage>
</organism>
<dbReference type="GO" id="GO:0005634">
    <property type="term" value="C:nucleus"/>
    <property type="evidence" value="ECO:0007669"/>
    <property type="project" value="UniProtKB-ARBA"/>
</dbReference>
<dbReference type="PROSITE" id="PS50157">
    <property type="entry name" value="ZINC_FINGER_C2H2_2"/>
    <property type="match status" value="7"/>
</dbReference>
<evidence type="ECO:0000256" key="4">
    <source>
        <dbReference type="ARBA" id="ARBA00022833"/>
    </source>
</evidence>
<dbReference type="RefSeq" id="XP_017022667.1">
    <property type="nucleotide sequence ID" value="XM_017167178.3"/>
</dbReference>
<feature type="region of interest" description="Disordered" evidence="8">
    <location>
        <begin position="78"/>
        <end position="113"/>
    </location>
</feature>
<dbReference type="SMART" id="SM00355">
    <property type="entry name" value="ZnF_C2H2"/>
    <property type="match status" value="8"/>
</dbReference>
<dbReference type="OrthoDB" id="427030at2759"/>
<keyword evidence="6" id="KW-0804">Transcription</keyword>
<dbReference type="Pfam" id="PF13912">
    <property type="entry name" value="zf-C2H2_6"/>
    <property type="match status" value="1"/>
</dbReference>
<dbReference type="Pfam" id="PF10545">
    <property type="entry name" value="MADF_DNA_bdg"/>
    <property type="match status" value="2"/>
</dbReference>
<keyword evidence="2" id="KW-0677">Repeat</keyword>
<feature type="domain" description="C2H2-type" evidence="9">
    <location>
        <begin position="546"/>
        <end position="573"/>
    </location>
</feature>
<dbReference type="SMART" id="SM00595">
    <property type="entry name" value="MADF"/>
    <property type="match status" value="2"/>
</dbReference>
<evidence type="ECO:0000256" key="1">
    <source>
        <dbReference type="ARBA" id="ARBA00022723"/>
    </source>
</evidence>
<sequence>MSVLAYPRTNDEEIFRHCGKDCGVVTATEDFQYFALRCIFCSEKFLYFDSFMGHMQTAHLGDQSVANPAEAAAAVGASSTAAGGGGGGTSSSTSNSASTLRGLHLGDPMSLSDAGREQLLPNFHEIEDLTDADTALLEPQMVIKQELQDLPCSDADEDMADSEADSEADHDDDDDDNNEAILPESDVPAVSSSSAGGGHKPKTRMKVTKPRQTVMPNETPLIMADAEGDGDSFTDDYGDLDNSYMDENSGEYMDYGEPFEPSQLCLDSTFLSYDEMVEESLLGRDREVTMHIKDRKMIKFLIHSYKRNPFLWDHGNPQFRDRVKRARFLDWIVLEFKSRFNISLAKDAITRKWDNLRTVYKRECNRMALEKTNISTLWYFKELHFLNEVYSYNDKMSDAVVKETSYRRRFSAIWNDTSTAKLLSMVKRYQCFYNRFDPDYRSKERRGEGLHQMAMELQQLIDVTTIQISKRISQLRFDYSKQKMERLNCERHGRKFIANYIYYDQMHFMDEDIPPFKCQHCPEIVQTLRELDLHMLSHQPSLGGGYFCNICTIQFHNAEDFESHKQLHLGAGNEIKFNCELCTASFREKANYDEHLRRHNEELFLPSLAMNHSILEAGTADEMEDEAPAPPPPPTVGGRGRKRNAAGASKSLPAVDLNDEEDGTTAAGSDVAKPYGCEVCHRSFATPGHLNAHRIVHQDERERCYKCDYPQCNKSFVARNSLFEHLKQHYSNEEFKCDICGKTFKSTKNLQNHKQIHDKVKRYVCQICGSAFAQAAGLYLHKRRHNRPNGAVGAVGRSGRSSL</sequence>
<dbReference type="SUPFAM" id="SSF57667">
    <property type="entry name" value="beta-beta-alpha zinc fingers"/>
    <property type="match status" value="4"/>
</dbReference>
<evidence type="ECO:0000313" key="11">
    <source>
        <dbReference type="Proteomes" id="UP001652661"/>
    </source>
</evidence>
<evidence type="ECO:0000256" key="2">
    <source>
        <dbReference type="ARBA" id="ARBA00022737"/>
    </source>
</evidence>
<name>A0A6P4I1C9_DROKI</name>
<dbReference type="FunFam" id="3.30.160.60:FF:000100">
    <property type="entry name" value="Zinc finger 45-like"/>
    <property type="match status" value="1"/>
</dbReference>
<dbReference type="PANTHER" id="PTHR24379">
    <property type="entry name" value="KRAB AND ZINC FINGER DOMAIN-CONTAINING"/>
    <property type="match status" value="1"/>
</dbReference>
<accession>A0A6P4I1C9</accession>
<evidence type="ECO:0000256" key="3">
    <source>
        <dbReference type="ARBA" id="ARBA00022771"/>
    </source>
</evidence>
<keyword evidence="1" id="KW-0479">Metal-binding</keyword>
<feature type="domain" description="C2H2-type" evidence="9">
    <location>
        <begin position="735"/>
        <end position="762"/>
    </location>
</feature>
<feature type="domain" description="C2H2-type" evidence="9">
    <location>
        <begin position="705"/>
        <end position="734"/>
    </location>
</feature>
<feature type="domain" description="C2H2-type" evidence="9">
    <location>
        <begin position="763"/>
        <end position="790"/>
    </location>
</feature>
<evidence type="ECO:0000259" key="9">
    <source>
        <dbReference type="PROSITE" id="PS50157"/>
    </source>
</evidence>
<evidence type="ECO:0000256" key="8">
    <source>
        <dbReference type="SAM" id="MobiDB-lite"/>
    </source>
</evidence>
<dbReference type="Proteomes" id="UP001652661">
    <property type="component" value="Chromosome X"/>
</dbReference>
<dbReference type="PROSITE" id="PS00028">
    <property type="entry name" value="ZINC_FINGER_C2H2_1"/>
    <property type="match status" value="8"/>
</dbReference>
<feature type="domain" description="C2H2-type" evidence="9">
    <location>
        <begin position="577"/>
        <end position="604"/>
    </location>
</feature>
<gene>
    <name evidence="12" type="primary">LOC108074945</name>
</gene>
<keyword evidence="3 7" id="KW-0863">Zinc-finger</keyword>
<proteinExistence type="predicted"/>
<feature type="region of interest" description="Disordered" evidence="8">
    <location>
        <begin position="150"/>
        <end position="210"/>
    </location>
</feature>
<feature type="compositionally biased region" description="Low complexity" evidence="8">
    <location>
        <begin position="90"/>
        <end position="99"/>
    </location>
</feature>
<evidence type="ECO:0000259" key="10">
    <source>
        <dbReference type="PROSITE" id="PS51029"/>
    </source>
</evidence>
<dbReference type="GeneID" id="108074945"/>
<evidence type="ECO:0000256" key="7">
    <source>
        <dbReference type="PROSITE-ProRule" id="PRU00042"/>
    </source>
</evidence>
<keyword evidence="11" id="KW-1185">Reference proteome</keyword>
<dbReference type="PANTHER" id="PTHR24379:SF121">
    <property type="entry name" value="C2H2-TYPE DOMAIN-CONTAINING PROTEIN"/>
    <property type="match status" value="1"/>
</dbReference>
<evidence type="ECO:0000256" key="6">
    <source>
        <dbReference type="ARBA" id="ARBA00023163"/>
    </source>
</evidence>
<evidence type="ECO:0000313" key="12">
    <source>
        <dbReference type="RefSeq" id="XP_017022667.1"/>
    </source>
</evidence>
<dbReference type="Gene3D" id="3.30.160.60">
    <property type="entry name" value="Classic Zinc Finger"/>
    <property type="match status" value="3"/>
</dbReference>
<dbReference type="AlphaFoldDB" id="A0A6P4I1C9"/>
<feature type="domain" description="C2H2-type" evidence="9">
    <location>
        <begin position="36"/>
        <end position="64"/>
    </location>
</feature>
<dbReference type="GO" id="GO:0008270">
    <property type="term" value="F:zinc ion binding"/>
    <property type="evidence" value="ECO:0007669"/>
    <property type="project" value="UniProtKB-KW"/>
</dbReference>
<keyword evidence="5" id="KW-0805">Transcription regulation</keyword>
<evidence type="ECO:0000256" key="5">
    <source>
        <dbReference type="ARBA" id="ARBA00023015"/>
    </source>
</evidence>
<protein>
    <submittedName>
        <fullName evidence="12">Uncharacterized protein</fullName>
    </submittedName>
</protein>
<reference evidence="12" key="1">
    <citation type="submission" date="2025-08" db="UniProtKB">
        <authorList>
            <consortium name="RefSeq"/>
        </authorList>
    </citation>
    <scope>IDENTIFICATION</scope>
    <source>
        <strain evidence="12">14028-0561.14</strain>
        <tissue evidence="12">Whole fly</tissue>
    </source>
</reference>
<dbReference type="InterPro" id="IPR013087">
    <property type="entry name" value="Znf_C2H2_type"/>
</dbReference>
<feature type="compositionally biased region" description="Acidic residues" evidence="8">
    <location>
        <begin position="154"/>
        <end position="178"/>
    </location>
</feature>
<dbReference type="InterPro" id="IPR036236">
    <property type="entry name" value="Znf_C2H2_sf"/>
</dbReference>
<feature type="region of interest" description="Disordered" evidence="8">
    <location>
        <begin position="620"/>
        <end position="668"/>
    </location>
</feature>
<feature type="compositionally biased region" description="Basic residues" evidence="8">
    <location>
        <begin position="199"/>
        <end position="209"/>
    </location>
</feature>
<dbReference type="PROSITE" id="PS51029">
    <property type="entry name" value="MADF"/>
    <property type="match status" value="2"/>
</dbReference>
<feature type="domain" description="MADF" evidence="10">
    <location>
        <begin position="300"/>
        <end position="391"/>
    </location>
</feature>
<dbReference type="Pfam" id="PF00096">
    <property type="entry name" value="zf-C2H2"/>
    <property type="match status" value="3"/>
</dbReference>
<feature type="domain" description="C2H2-type" evidence="9">
    <location>
        <begin position="675"/>
        <end position="702"/>
    </location>
</feature>
<feature type="domain" description="MADF" evidence="10">
    <location>
        <begin position="421"/>
        <end position="514"/>
    </location>
</feature>
<dbReference type="FunFam" id="3.30.160.60:FF:000446">
    <property type="entry name" value="Zinc finger protein"/>
    <property type="match status" value="1"/>
</dbReference>
<dbReference type="InterPro" id="IPR006578">
    <property type="entry name" value="MADF-dom"/>
</dbReference>
<keyword evidence="4" id="KW-0862">Zinc</keyword>